<dbReference type="RefSeq" id="WP_245760288.1">
    <property type="nucleotide sequence ID" value="NZ_FOXV01000013.1"/>
</dbReference>
<feature type="region of interest" description="Disordered" evidence="1">
    <location>
        <begin position="161"/>
        <end position="185"/>
    </location>
</feature>
<dbReference type="EMBL" id="FOXV01000013">
    <property type="protein sequence ID" value="SFQ61062.1"/>
    <property type="molecule type" value="Genomic_DNA"/>
</dbReference>
<evidence type="ECO:0000256" key="1">
    <source>
        <dbReference type="SAM" id="MobiDB-lite"/>
    </source>
</evidence>
<dbReference type="AlphaFoldDB" id="A0A1I5ZXE9"/>
<dbReference type="Proteomes" id="UP000243106">
    <property type="component" value="Unassembled WGS sequence"/>
</dbReference>
<organism evidence="2 3">
    <name type="scientific">Roseivivax halotolerans</name>
    <dbReference type="NCBI Taxonomy" id="93684"/>
    <lineage>
        <taxon>Bacteria</taxon>
        <taxon>Pseudomonadati</taxon>
        <taxon>Pseudomonadota</taxon>
        <taxon>Alphaproteobacteria</taxon>
        <taxon>Rhodobacterales</taxon>
        <taxon>Roseobacteraceae</taxon>
        <taxon>Roseivivax</taxon>
    </lineage>
</organism>
<evidence type="ECO:0000313" key="2">
    <source>
        <dbReference type="EMBL" id="SFQ61062.1"/>
    </source>
</evidence>
<proteinExistence type="predicted"/>
<keyword evidence="3" id="KW-1185">Reference proteome</keyword>
<evidence type="ECO:0000313" key="3">
    <source>
        <dbReference type="Proteomes" id="UP000243106"/>
    </source>
</evidence>
<sequence>MGITDNEIAAARETWGDGLVTISKAHEANGFDEARRIACDLLDSTYGFDIGPVLFKPTLSGGEKTFRTSRKGALSYFVGRDPDFPLDAGFALRRWRHTWSETAASLIDGNTAMWMGWFFFTDTAGKTVKTDKSFGYLKDADDVLRIVCITRRCPSRLRPRTSETGAIASHQNAADNQRMGATSRC</sequence>
<evidence type="ECO:0008006" key="4">
    <source>
        <dbReference type="Google" id="ProtNLM"/>
    </source>
</evidence>
<reference evidence="3" key="1">
    <citation type="submission" date="2016-10" db="EMBL/GenBank/DDBJ databases">
        <authorList>
            <person name="Varghese N."/>
            <person name="Submissions S."/>
        </authorList>
    </citation>
    <scope>NUCLEOTIDE SEQUENCE [LARGE SCALE GENOMIC DNA]</scope>
    <source>
        <strain evidence="3">JCM 10271</strain>
    </source>
</reference>
<gene>
    <name evidence="2" type="ORF">SAMN05421853_1133</name>
</gene>
<accession>A0A1I5ZXE9</accession>
<name>A0A1I5ZXE9_9RHOB</name>
<protein>
    <recommendedName>
        <fullName evidence="4">Phosphoribosyl-AMP cyclohydrolase</fullName>
    </recommendedName>
</protein>
<dbReference type="STRING" id="93684.SAMN05421853_1133"/>